<dbReference type="SUPFAM" id="SSF58113">
    <property type="entry name" value="Apolipoprotein A-I"/>
    <property type="match status" value="1"/>
</dbReference>
<dbReference type="EMBL" id="JAEAOA010001650">
    <property type="protein sequence ID" value="KAK3588608.1"/>
    <property type="molecule type" value="Genomic_DNA"/>
</dbReference>
<accession>A0AAE0SBQ1</accession>
<reference evidence="2" key="3">
    <citation type="submission" date="2023-05" db="EMBL/GenBank/DDBJ databases">
        <authorList>
            <person name="Smith C.H."/>
        </authorList>
    </citation>
    <scope>NUCLEOTIDE SEQUENCE</scope>
    <source>
        <strain evidence="2">CHS0354</strain>
        <tissue evidence="2">Mantle</tissue>
    </source>
</reference>
<evidence type="ECO:0000313" key="3">
    <source>
        <dbReference type="Proteomes" id="UP001195483"/>
    </source>
</evidence>
<feature type="coiled-coil region" evidence="1">
    <location>
        <begin position="9"/>
        <end position="40"/>
    </location>
</feature>
<gene>
    <name evidence="2" type="ORF">CHS0354_027333</name>
</gene>
<sequence>MTNLDAIHEKNLREIREKNEKNLREIRAKNEKNLEEIREKNTYHINLYDDDGCHEDYFYESPSTENVNIFTDDYFEKLSKQIRSTLECARSELNDNMKELRDDEDDFEELNKQIEFTLEYAERELNDHMKRLREIDLMMI</sequence>
<dbReference type="Proteomes" id="UP001195483">
    <property type="component" value="Unassembled WGS sequence"/>
</dbReference>
<comment type="caution">
    <text evidence="2">The sequence shown here is derived from an EMBL/GenBank/DDBJ whole genome shotgun (WGS) entry which is preliminary data.</text>
</comment>
<evidence type="ECO:0000313" key="2">
    <source>
        <dbReference type="EMBL" id="KAK3588608.1"/>
    </source>
</evidence>
<keyword evidence="3" id="KW-1185">Reference proteome</keyword>
<keyword evidence="1" id="KW-0175">Coiled coil</keyword>
<feature type="coiled-coil region" evidence="1">
    <location>
        <begin position="83"/>
        <end position="113"/>
    </location>
</feature>
<reference evidence="2" key="2">
    <citation type="journal article" date="2021" name="Genome Biol. Evol.">
        <title>Developing a high-quality reference genome for a parasitic bivalve with doubly uniparental inheritance (Bivalvia: Unionida).</title>
        <authorList>
            <person name="Smith C.H."/>
        </authorList>
    </citation>
    <scope>NUCLEOTIDE SEQUENCE</scope>
    <source>
        <strain evidence="2">CHS0354</strain>
        <tissue evidence="2">Mantle</tissue>
    </source>
</reference>
<evidence type="ECO:0000256" key="1">
    <source>
        <dbReference type="SAM" id="Coils"/>
    </source>
</evidence>
<protein>
    <submittedName>
        <fullName evidence="2">Uncharacterized protein</fullName>
    </submittedName>
</protein>
<organism evidence="2 3">
    <name type="scientific">Potamilus streckersoni</name>
    <dbReference type="NCBI Taxonomy" id="2493646"/>
    <lineage>
        <taxon>Eukaryota</taxon>
        <taxon>Metazoa</taxon>
        <taxon>Spiralia</taxon>
        <taxon>Lophotrochozoa</taxon>
        <taxon>Mollusca</taxon>
        <taxon>Bivalvia</taxon>
        <taxon>Autobranchia</taxon>
        <taxon>Heteroconchia</taxon>
        <taxon>Palaeoheterodonta</taxon>
        <taxon>Unionida</taxon>
        <taxon>Unionoidea</taxon>
        <taxon>Unionidae</taxon>
        <taxon>Ambleminae</taxon>
        <taxon>Lampsilini</taxon>
        <taxon>Potamilus</taxon>
    </lineage>
</organism>
<name>A0AAE0SBQ1_9BIVA</name>
<dbReference type="AlphaFoldDB" id="A0AAE0SBQ1"/>
<proteinExistence type="predicted"/>
<reference evidence="2" key="1">
    <citation type="journal article" date="2021" name="Genome Biol. Evol.">
        <title>A High-Quality Reference Genome for a Parasitic Bivalve with Doubly Uniparental Inheritance (Bivalvia: Unionida).</title>
        <authorList>
            <person name="Smith C.H."/>
        </authorList>
    </citation>
    <scope>NUCLEOTIDE SEQUENCE</scope>
    <source>
        <strain evidence="2">CHS0354</strain>
    </source>
</reference>